<evidence type="ECO:0000256" key="6">
    <source>
        <dbReference type="ARBA" id="ARBA00023004"/>
    </source>
</evidence>
<comment type="caution">
    <text evidence="12">The sequence shown here is derived from an EMBL/GenBank/DDBJ whole genome shotgun (WGS) entry which is preliminary data.</text>
</comment>
<dbReference type="EMBL" id="CANTUO010000004">
    <property type="protein sequence ID" value="CAI5759327.1"/>
    <property type="molecule type" value="Genomic_DNA"/>
</dbReference>
<evidence type="ECO:0000256" key="4">
    <source>
        <dbReference type="ARBA" id="ARBA00022723"/>
    </source>
</evidence>
<dbReference type="GO" id="GO:0046872">
    <property type="term" value="F:metal ion binding"/>
    <property type="evidence" value="ECO:0007669"/>
    <property type="project" value="UniProtKB-KW"/>
</dbReference>
<organism evidence="12 13">
    <name type="scientific">Candida verbasci</name>
    <dbReference type="NCBI Taxonomy" id="1227364"/>
    <lineage>
        <taxon>Eukaryota</taxon>
        <taxon>Fungi</taxon>
        <taxon>Dikarya</taxon>
        <taxon>Ascomycota</taxon>
        <taxon>Saccharomycotina</taxon>
        <taxon>Pichiomycetes</taxon>
        <taxon>Debaryomycetaceae</taxon>
        <taxon>Candida/Lodderomyces clade</taxon>
        <taxon>Candida</taxon>
    </lineage>
</organism>
<keyword evidence="9 10" id="KW-0456">Lyase</keyword>
<evidence type="ECO:0000256" key="1">
    <source>
        <dbReference type="ARBA" id="ARBA00004273"/>
    </source>
</evidence>
<evidence type="ECO:0000313" key="13">
    <source>
        <dbReference type="Proteomes" id="UP001152885"/>
    </source>
</evidence>
<evidence type="ECO:0000256" key="3">
    <source>
        <dbReference type="ARBA" id="ARBA00022617"/>
    </source>
</evidence>
<feature type="region of interest" description="Disordered" evidence="11">
    <location>
        <begin position="85"/>
        <end position="104"/>
    </location>
</feature>
<dbReference type="InterPro" id="IPR000511">
    <property type="entry name" value="Holocyt_c/c1_synthase"/>
</dbReference>
<dbReference type="Pfam" id="PF01265">
    <property type="entry name" value="Cyto_heme_lyase"/>
    <property type="match status" value="1"/>
</dbReference>
<dbReference type="EC" id="4.4.1.17" evidence="10"/>
<gene>
    <name evidence="12" type="ORF">CANVERA_P3837</name>
</gene>
<name>A0A9W4TYC9_9ASCO</name>
<sequence>MSNNNNIDKPTCPINIKQSWWSKLLWKHPAQSQPTPISACPVDHSLFSTPSQPVCPVDDETKSQWVKNIQIQIPDAIEQESLSCDSSVDHQPTSNVNLPVDRDISSIPRTSSNSNWIYPSQKQFYEAMKRKNWDPNQNDMKVVVPIHNLVNERAWKHIMFWEKPNLRNCPNITLTSFKGDSKKMTPRAWIKTNVFGYDPPFDRHDWKIDRCGVEVDYVIDFYNLKGSNDVWLDVRPKLNSYEGVKLRILNAIGI</sequence>
<evidence type="ECO:0000313" key="12">
    <source>
        <dbReference type="EMBL" id="CAI5759327.1"/>
    </source>
</evidence>
<evidence type="ECO:0000256" key="7">
    <source>
        <dbReference type="ARBA" id="ARBA00023128"/>
    </source>
</evidence>
<comment type="subcellular location">
    <subcellularLocation>
        <location evidence="1 10">Mitochondrion inner membrane</location>
    </subcellularLocation>
</comment>
<keyword evidence="3 10" id="KW-0349">Heme</keyword>
<keyword evidence="5 10" id="KW-0999">Mitochondrion inner membrane</keyword>
<comment type="catalytic activity">
    <reaction evidence="10">
        <text>holo-[cytochrome c] = apo-[cytochrome c] + heme b</text>
        <dbReference type="Rhea" id="RHEA:22648"/>
        <dbReference type="Rhea" id="RHEA-COMP:10725"/>
        <dbReference type="Rhea" id="RHEA-COMP:10726"/>
        <dbReference type="ChEBI" id="CHEBI:29950"/>
        <dbReference type="ChEBI" id="CHEBI:60344"/>
        <dbReference type="ChEBI" id="CHEBI:83739"/>
        <dbReference type="EC" id="4.4.1.17"/>
    </reaction>
</comment>
<comment type="function">
    <text evidence="10">Lyase that catalyzes the covalent linking of the heme group to the cytochrome C apoprotein to produce the mature functional cytochrome.</text>
</comment>
<evidence type="ECO:0000256" key="11">
    <source>
        <dbReference type="SAM" id="MobiDB-lite"/>
    </source>
</evidence>
<comment type="similarity">
    <text evidence="2 10">Belongs to the cytochrome c-type heme lyase family.</text>
</comment>
<dbReference type="PANTHER" id="PTHR12743">
    <property type="entry name" value="CYTOCHROME C1 HEME LYASE"/>
    <property type="match status" value="1"/>
</dbReference>
<evidence type="ECO:0000256" key="8">
    <source>
        <dbReference type="ARBA" id="ARBA00023136"/>
    </source>
</evidence>
<evidence type="ECO:0000256" key="2">
    <source>
        <dbReference type="ARBA" id="ARBA00007255"/>
    </source>
</evidence>
<protein>
    <recommendedName>
        <fullName evidence="10">Holocytochrome c-type synthase</fullName>
        <ecNumber evidence="10">4.4.1.17</ecNumber>
    </recommendedName>
</protein>
<reference evidence="12" key="1">
    <citation type="submission" date="2022-12" db="EMBL/GenBank/DDBJ databases">
        <authorList>
            <person name="Brejova B."/>
        </authorList>
    </citation>
    <scope>NUCLEOTIDE SEQUENCE</scope>
</reference>
<dbReference type="PANTHER" id="PTHR12743:SF0">
    <property type="entry name" value="HOLOCYTOCHROME C-TYPE SYNTHASE"/>
    <property type="match status" value="1"/>
</dbReference>
<dbReference type="PROSITE" id="PS00821">
    <property type="entry name" value="CYTO_HEME_LYASE_1"/>
    <property type="match status" value="1"/>
</dbReference>
<keyword evidence="4 10" id="KW-0479">Metal-binding</keyword>
<keyword evidence="13" id="KW-1185">Reference proteome</keyword>
<keyword evidence="7 10" id="KW-0496">Mitochondrion</keyword>
<dbReference type="PROSITE" id="PS00822">
    <property type="entry name" value="CYTO_HEME_LYASE_2"/>
    <property type="match status" value="1"/>
</dbReference>
<evidence type="ECO:0000256" key="10">
    <source>
        <dbReference type="RuleBase" id="RU363130"/>
    </source>
</evidence>
<dbReference type="AlphaFoldDB" id="A0A9W4TYC9"/>
<keyword evidence="6 10" id="KW-0408">Iron</keyword>
<accession>A0A9W4TYC9</accession>
<keyword evidence="8 10" id="KW-0472">Membrane</keyword>
<dbReference type="GO" id="GO:0005743">
    <property type="term" value="C:mitochondrial inner membrane"/>
    <property type="evidence" value="ECO:0007669"/>
    <property type="project" value="UniProtKB-SubCell"/>
</dbReference>
<evidence type="ECO:0000256" key="5">
    <source>
        <dbReference type="ARBA" id="ARBA00022792"/>
    </source>
</evidence>
<dbReference type="Proteomes" id="UP001152885">
    <property type="component" value="Unassembled WGS sequence"/>
</dbReference>
<feature type="compositionally biased region" description="Polar residues" evidence="11">
    <location>
        <begin position="85"/>
        <end position="97"/>
    </location>
</feature>
<evidence type="ECO:0000256" key="9">
    <source>
        <dbReference type="ARBA" id="ARBA00023239"/>
    </source>
</evidence>
<dbReference type="GO" id="GO:0004408">
    <property type="term" value="F:holocytochrome-c synthase activity"/>
    <property type="evidence" value="ECO:0007669"/>
    <property type="project" value="UniProtKB-EC"/>
</dbReference>
<dbReference type="OrthoDB" id="4243at2759"/>
<proteinExistence type="inferred from homology"/>